<evidence type="ECO:0000313" key="3">
    <source>
        <dbReference type="EMBL" id="DBA00455.1"/>
    </source>
</evidence>
<feature type="region of interest" description="Disordered" evidence="1">
    <location>
        <begin position="438"/>
        <end position="542"/>
    </location>
</feature>
<keyword evidence="4" id="KW-1185">Reference proteome</keyword>
<feature type="compositionally biased region" description="Polar residues" evidence="1">
    <location>
        <begin position="222"/>
        <end position="238"/>
    </location>
</feature>
<evidence type="ECO:0000313" key="4">
    <source>
        <dbReference type="Proteomes" id="UP001146120"/>
    </source>
</evidence>
<dbReference type="Gene3D" id="1.10.10.60">
    <property type="entry name" value="Homeodomain-like"/>
    <property type="match status" value="2"/>
</dbReference>
<organism evidence="3 4">
    <name type="scientific">Lagenidium giganteum</name>
    <dbReference type="NCBI Taxonomy" id="4803"/>
    <lineage>
        <taxon>Eukaryota</taxon>
        <taxon>Sar</taxon>
        <taxon>Stramenopiles</taxon>
        <taxon>Oomycota</taxon>
        <taxon>Peronosporomycetes</taxon>
        <taxon>Pythiales</taxon>
        <taxon>Pythiaceae</taxon>
    </lineage>
</organism>
<dbReference type="GO" id="GO:0003677">
    <property type="term" value="F:DNA binding"/>
    <property type="evidence" value="ECO:0007669"/>
    <property type="project" value="InterPro"/>
</dbReference>
<dbReference type="Pfam" id="PF05225">
    <property type="entry name" value="HTH_psq"/>
    <property type="match status" value="2"/>
</dbReference>
<evidence type="ECO:0000256" key="1">
    <source>
        <dbReference type="SAM" id="MobiDB-lite"/>
    </source>
</evidence>
<feature type="domain" description="HTH psq-type" evidence="2">
    <location>
        <begin position="13"/>
        <end position="49"/>
    </location>
</feature>
<reference evidence="3" key="1">
    <citation type="submission" date="2022-11" db="EMBL/GenBank/DDBJ databases">
        <authorList>
            <person name="Morgan W.R."/>
            <person name="Tartar A."/>
        </authorList>
    </citation>
    <scope>NUCLEOTIDE SEQUENCE</scope>
    <source>
        <strain evidence="3">ARSEF 373</strain>
    </source>
</reference>
<sequence>MPRSSTVDEEVWAKAVHAVNVQKMSFRQAAQLYGVHHMSLHRRVRGRYASTMASGSGFDMREYLSPEDEAEVLSVLREQFMHERRITSDDVRFVVRAVASQGGKRQIPAEFLPSRWIMEFKRVHGFVKLNNCALVRGENGDIDMGGDSESSDTSSTYSGHYAVPTFQAKQRPSDNNNDNNNRNDHRDEPSHSHNNNSNGIADCAATNGTSQSGNKRQRREASNSNNNDQGYSSSVEQNSDADREDLGSNTSSGSHDTGNTTTSSNSSYERETEKRSYKLSHTVPAETWEKAIAAVEQQGMSLRAAAKAYGVHFAALHRRVKKRAQGDQSTAVAGYFHPDDEAGIIRVVVARAELGVLMTFDELMDLVQRAALRNLPDISVESARKLMARFQTRNEHAIRHIIMDWPLPRLNPVGHASAVRVSSDFRPPRAPRQIVTVVSSQPSAQNVPPVPSSAGLPAPPAMQLSSMRIPPVGSMPTHHGPLPSLAQANAALRRQGPPPVAPITGSVSAAATTSTLTSTASSNKSDSKTSKPNGGDRSIVFV</sequence>
<feature type="compositionally biased region" description="Acidic residues" evidence="1">
    <location>
        <begin position="140"/>
        <end position="150"/>
    </location>
</feature>
<evidence type="ECO:0000259" key="2">
    <source>
        <dbReference type="Pfam" id="PF05225"/>
    </source>
</evidence>
<reference evidence="3" key="2">
    <citation type="journal article" date="2023" name="Microbiol Resour">
        <title>Decontamination and Annotation of the Draft Genome Sequence of the Oomycete Lagenidium giganteum ARSEF 373.</title>
        <authorList>
            <person name="Morgan W.R."/>
            <person name="Tartar A."/>
        </authorList>
    </citation>
    <scope>NUCLEOTIDE SEQUENCE</scope>
    <source>
        <strain evidence="3">ARSEF 373</strain>
    </source>
</reference>
<gene>
    <name evidence="3" type="ORF">N0F65_002698</name>
</gene>
<protein>
    <recommendedName>
        <fullName evidence="2">HTH psq-type domain-containing protein</fullName>
    </recommendedName>
</protein>
<dbReference type="Proteomes" id="UP001146120">
    <property type="component" value="Unassembled WGS sequence"/>
</dbReference>
<comment type="caution">
    <text evidence="3">The sequence shown here is derived from an EMBL/GenBank/DDBJ whole genome shotgun (WGS) entry which is preliminary data.</text>
</comment>
<accession>A0AAV2Z726</accession>
<proteinExistence type="predicted"/>
<feature type="domain" description="HTH psq-type" evidence="2">
    <location>
        <begin position="289"/>
        <end position="323"/>
    </location>
</feature>
<feature type="compositionally biased region" description="Low complexity" evidence="1">
    <location>
        <begin position="247"/>
        <end position="267"/>
    </location>
</feature>
<dbReference type="EMBL" id="DAKRPA010000063">
    <property type="protein sequence ID" value="DBA00455.1"/>
    <property type="molecule type" value="Genomic_DNA"/>
</dbReference>
<dbReference type="SUPFAM" id="SSF46689">
    <property type="entry name" value="Homeodomain-like"/>
    <property type="match status" value="1"/>
</dbReference>
<feature type="region of interest" description="Disordered" evidence="1">
    <location>
        <begin position="137"/>
        <end position="279"/>
    </location>
</feature>
<dbReference type="InterPro" id="IPR007889">
    <property type="entry name" value="HTH_Psq"/>
</dbReference>
<dbReference type="InterPro" id="IPR009057">
    <property type="entry name" value="Homeodomain-like_sf"/>
</dbReference>
<dbReference type="AlphaFoldDB" id="A0AAV2Z726"/>
<name>A0AAV2Z726_9STRA</name>
<feature type="compositionally biased region" description="Low complexity" evidence="1">
    <location>
        <begin position="504"/>
        <end position="522"/>
    </location>
</feature>
<feature type="compositionally biased region" description="Basic and acidic residues" evidence="1">
    <location>
        <begin position="181"/>
        <end position="191"/>
    </location>
</feature>